<name>A0A7N9I9F6_MACFA</name>
<dbReference type="AlphaFoldDB" id="A0A7N9I9F6"/>
<reference evidence="1" key="3">
    <citation type="submission" date="2025-09" db="UniProtKB">
        <authorList>
            <consortium name="Ensembl"/>
        </authorList>
    </citation>
    <scope>IDENTIFICATION</scope>
</reference>
<dbReference type="Ensembl" id="ENSMFAT00000075280.1">
    <property type="protein sequence ID" value="ENSMFAP00000046962.1"/>
    <property type="gene ID" value="ENSMFAG00000055119.1"/>
</dbReference>
<reference evidence="1" key="2">
    <citation type="submission" date="2025-08" db="UniProtKB">
        <authorList>
            <consortium name="Ensembl"/>
        </authorList>
    </citation>
    <scope>IDENTIFICATION</scope>
</reference>
<dbReference type="PANTHER" id="PTHR12138">
    <property type="entry name" value="PRIMATE-EXPANDED PROTEIN FAMILY"/>
    <property type="match status" value="1"/>
</dbReference>
<organism evidence="1 2">
    <name type="scientific">Macaca fascicularis</name>
    <name type="common">Crab-eating macaque</name>
    <name type="synonym">Cynomolgus monkey</name>
    <dbReference type="NCBI Taxonomy" id="9541"/>
    <lineage>
        <taxon>Eukaryota</taxon>
        <taxon>Metazoa</taxon>
        <taxon>Chordata</taxon>
        <taxon>Craniata</taxon>
        <taxon>Vertebrata</taxon>
        <taxon>Euteleostomi</taxon>
        <taxon>Mammalia</taxon>
        <taxon>Eutheria</taxon>
        <taxon>Euarchontoglires</taxon>
        <taxon>Primates</taxon>
        <taxon>Haplorrhini</taxon>
        <taxon>Catarrhini</taxon>
        <taxon>Cercopithecidae</taxon>
        <taxon>Cercopithecinae</taxon>
        <taxon>Macaca</taxon>
    </lineage>
</organism>
<keyword evidence="2" id="KW-1185">Reference proteome</keyword>
<dbReference type="PANTHER" id="PTHR12138:SF162">
    <property type="entry name" value="CHROMOSOME UNDETERMINED SCAFFOLD_275, WHOLE GENOME SHOTGUN SEQUENCE"/>
    <property type="match status" value="1"/>
</dbReference>
<dbReference type="Proteomes" id="UP000233100">
    <property type="component" value="Chromosome 17"/>
</dbReference>
<dbReference type="GeneTree" id="ENSGT00940000166143"/>
<reference evidence="1 2" key="1">
    <citation type="submission" date="2013-03" db="EMBL/GenBank/DDBJ databases">
        <authorList>
            <person name="Warren W."/>
            <person name="Wilson R.K."/>
        </authorList>
    </citation>
    <scope>NUCLEOTIDE SEQUENCE</scope>
</reference>
<dbReference type="PRINTS" id="PR02045">
    <property type="entry name" value="F138DOMAIN"/>
</dbReference>
<evidence type="ECO:0000313" key="1">
    <source>
        <dbReference type="Ensembl" id="ENSMFAP00000046962.1"/>
    </source>
</evidence>
<evidence type="ECO:0000313" key="2">
    <source>
        <dbReference type="Proteomes" id="UP000233100"/>
    </source>
</evidence>
<accession>A0A7N9I9F6</accession>
<proteinExistence type="predicted"/>
<sequence>MRQPDPRVLCRDSWDSKMRNLGVGKGIQKGLGTLKPPYAAHPLPGPPASRWTSAFFFSKEIGSHCIAQAGVTSGAVTAHCVLNLLGSSHPPALASRVVKTTGLCHHAQLVFLFFVEMKTRYVAQAGLKLLSSNNPPALASQSAGIMNVSHHAWPSS</sequence>
<protein>
    <submittedName>
        <fullName evidence="1">Uncharacterized protein</fullName>
    </submittedName>
</protein>